<dbReference type="InterPro" id="IPR048279">
    <property type="entry name" value="MdtK-like"/>
</dbReference>
<dbReference type="GO" id="GO:0042910">
    <property type="term" value="F:xenobiotic transmembrane transporter activity"/>
    <property type="evidence" value="ECO:0007669"/>
    <property type="project" value="InterPro"/>
</dbReference>
<evidence type="ECO:0000256" key="1">
    <source>
        <dbReference type="ARBA" id="ARBA00004651"/>
    </source>
</evidence>
<feature type="transmembrane region" description="Helical" evidence="8">
    <location>
        <begin position="317"/>
        <end position="345"/>
    </location>
</feature>
<feature type="transmembrane region" description="Helical" evidence="8">
    <location>
        <begin position="53"/>
        <end position="76"/>
    </location>
</feature>
<keyword evidence="4" id="KW-1003">Cell membrane</keyword>
<feature type="transmembrane region" description="Helical" evidence="8">
    <location>
        <begin position="134"/>
        <end position="151"/>
    </location>
</feature>
<dbReference type="AlphaFoldDB" id="A0A1Y1X1P3"/>
<evidence type="ECO:0000256" key="4">
    <source>
        <dbReference type="ARBA" id="ARBA00022475"/>
    </source>
</evidence>
<feature type="transmembrane region" description="Helical" evidence="8">
    <location>
        <begin position="268"/>
        <end position="286"/>
    </location>
</feature>
<comment type="subcellular location">
    <subcellularLocation>
        <location evidence="1">Cell membrane</location>
        <topology evidence="1">Multi-pass membrane protein</topology>
    </subcellularLocation>
</comment>
<name>A0A1Y1X1P3_9FUNG</name>
<dbReference type="GO" id="GO:0015297">
    <property type="term" value="F:antiporter activity"/>
    <property type="evidence" value="ECO:0007669"/>
    <property type="project" value="InterPro"/>
</dbReference>
<organism evidence="9 10">
    <name type="scientific">Anaeromyces robustus</name>
    <dbReference type="NCBI Taxonomy" id="1754192"/>
    <lineage>
        <taxon>Eukaryota</taxon>
        <taxon>Fungi</taxon>
        <taxon>Fungi incertae sedis</taxon>
        <taxon>Chytridiomycota</taxon>
        <taxon>Chytridiomycota incertae sedis</taxon>
        <taxon>Neocallimastigomycetes</taxon>
        <taxon>Neocallimastigales</taxon>
        <taxon>Neocallimastigaceae</taxon>
        <taxon>Anaeromyces</taxon>
    </lineage>
</organism>
<feature type="transmembrane region" description="Helical" evidence="8">
    <location>
        <begin position="235"/>
        <end position="256"/>
    </location>
</feature>
<dbReference type="EMBL" id="MCFG01000179">
    <property type="protein sequence ID" value="ORX79336.1"/>
    <property type="molecule type" value="Genomic_DNA"/>
</dbReference>
<feature type="transmembrane region" description="Helical" evidence="8">
    <location>
        <begin position="192"/>
        <end position="214"/>
    </location>
</feature>
<gene>
    <name evidence="9" type="ORF">BCR32DRAFT_328182</name>
</gene>
<dbReference type="InterPro" id="IPR051327">
    <property type="entry name" value="MATE_MepA_subfamily"/>
</dbReference>
<keyword evidence="10" id="KW-1185">Reference proteome</keyword>
<keyword evidence="6 8" id="KW-1133">Transmembrane helix</keyword>
<reference evidence="9 10" key="1">
    <citation type="submission" date="2016-08" db="EMBL/GenBank/DDBJ databases">
        <title>A Parts List for Fungal Cellulosomes Revealed by Comparative Genomics.</title>
        <authorList>
            <consortium name="DOE Joint Genome Institute"/>
            <person name="Haitjema C.H."/>
            <person name="Gilmore S.P."/>
            <person name="Henske J.K."/>
            <person name="Solomon K.V."/>
            <person name="De Groot R."/>
            <person name="Kuo A."/>
            <person name="Mondo S.J."/>
            <person name="Salamov A.A."/>
            <person name="Labutti K."/>
            <person name="Zhao Z."/>
            <person name="Chiniquy J."/>
            <person name="Barry K."/>
            <person name="Brewer H.M."/>
            <person name="Purvine S.O."/>
            <person name="Wright A.T."/>
            <person name="Boxma B."/>
            <person name="Van Alen T."/>
            <person name="Hackstein J.H."/>
            <person name="Baker S.E."/>
            <person name="Grigoriev I.V."/>
            <person name="O'Malley M.A."/>
        </authorList>
    </citation>
    <scope>NUCLEOTIDE SEQUENCE [LARGE SCALE GENOMIC DNA]</scope>
    <source>
        <strain evidence="9 10">S4</strain>
    </source>
</reference>
<comment type="similarity">
    <text evidence="2">Belongs to the multi antimicrobial extrusion (MATE) (TC 2.A.66.1) family.</text>
</comment>
<evidence type="ECO:0000256" key="5">
    <source>
        <dbReference type="ARBA" id="ARBA00022692"/>
    </source>
</evidence>
<evidence type="ECO:0000256" key="6">
    <source>
        <dbReference type="ARBA" id="ARBA00022989"/>
    </source>
</evidence>
<feature type="transmembrane region" description="Helical" evidence="8">
    <location>
        <begin position="88"/>
        <end position="114"/>
    </location>
</feature>
<evidence type="ECO:0000313" key="10">
    <source>
        <dbReference type="Proteomes" id="UP000193944"/>
    </source>
</evidence>
<feature type="transmembrane region" description="Helical" evidence="8">
    <location>
        <begin position="385"/>
        <end position="408"/>
    </location>
</feature>
<feature type="transmembrane region" description="Helical" evidence="8">
    <location>
        <begin position="163"/>
        <end position="186"/>
    </location>
</feature>
<evidence type="ECO:0000256" key="7">
    <source>
        <dbReference type="ARBA" id="ARBA00023136"/>
    </source>
</evidence>
<dbReference type="PIRSF" id="PIRSF006603">
    <property type="entry name" value="DinF"/>
    <property type="match status" value="1"/>
</dbReference>
<feature type="transmembrane region" description="Helical" evidence="8">
    <location>
        <begin position="14"/>
        <end position="33"/>
    </location>
</feature>
<evidence type="ECO:0000313" key="9">
    <source>
        <dbReference type="EMBL" id="ORX79336.1"/>
    </source>
</evidence>
<dbReference type="PANTHER" id="PTHR43823:SF3">
    <property type="entry name" value="MULTIDRUG EXPORT PROTEIN MEPA"/>
    <property type="match status" value="1"/>
</dbReference>
<dbReference type="Pfam" id="PF01554">
    <property type="entry name" value="MatE"/>
    <property type="match status" value="2"/>
</dbReference>
<comment type="caution">
    <text evidence="9">The sequence shown here is derived from an EMBL/GenBank/DDBJ whole genome shotgun (WGS) entry which is preliminary data.</text>
</comment>
<keyword evidence="5 8" id="KW-0812">Transmembrane</keyword>
<evidence type="ECO:0000256" key="8">
    <source>
        <dbReference type="SAM" id="Phobius"/>
    </source>
</evidence>
<protein>
    <submittedName>
        <fullName evidence="9">Mate-domain-containing protein</fullName>
    </submittedName>
</protein>
<dbReference type="PANTHER" id="PTHR43823">
    <property type="entry name" value="SPORULATION PROTEIN YKVU"/>
    <property type="match status" value="1"/>
</dbReference>
<dbReference type="GO" id="GO:0005886">
    <property type="term" value="C:plasma membrane"/>
    <property type="evidence" value="ECO:0007669"/>
    <property type="project" value="UniProtKB-SubCell"/>
</dbReference>
<proteinExistence type="inferred from homology"/>
<keyword evidence="3" id="KW-0813">Transport</keyword>
<dbReference type="Proteomes" id="UP000193944">
    <property type="component" value="Unassembled WGS sequence"/>
</dbReference>
<evidence type="ECO:0000256" key="3">
    <source>
        <dbReference type="ARBA" id="ARBA00022448"/>
    </source>
</evidence>
<dbReference type="STRING" id="1754192.A0A1Y1X1P3"/>
<keyword evidence="7 8" id="KW-0472">Membrane</keyword>
<feature type="transmembrane region" description="Helical" evidence="8">
    <location>
        <begin position="357"/>
        <end position="378"/>
    </location>
</feature>
<dbReference type="OrthoDB" id="2126698at2759"/>
<reference evidence="9 10" key="2">
    <citation type="submission" date="2016-08" db="EMBL/GenBank/DDBJ databases">
        <title>Pervasive Adenine N6-methylation of Active Genes in Fungi.</title>
        <authorList>
            <consortium name="DOE Joint Genome Institute"/>
            <person name="Mondo S.J."/>
            <person name="Dannebaum R.O."/>
            <person name="Kuo R.C."/>
            <person name="Labutti K."/>
            <person name="Haridas S."/>
            <person name="Kuo A."/>
            <person name="Salamov A."/>
            <person name="Ahrendt S.R."/>
            <person name="Lipzen A."/>
            <person name="Sullivan W."/>
            <person name="Andreopoulos W.B."/>
            <person name="Clum A."/>
            <person name="Lindquist E."/>
            <person name="Daum C."/>
            <person name="Ramamoorthy G.K."/>
            <person name="Gryganskyi A."/>
            <person name="Culley D."/>
            <person name="Magnuson J.K."/>
            <person name="James T.Y."/>
            <person name="O'Malley M.A."/>
            <person name="Stajich J.E."/>
            <person name="Spatafora J.W."/>
            <person name="Visel A."/>
            <person name="Grigoriev I.V."/>
        </authorList>
    </citation>
    <scope>NUCLEOTIDE SEQUENCE [LARGE SCALE GENOMIC DNA]</scope>
    <source>
        <strain evidence="9 10">S4</strain>
    </source>
</reference>
<evidence type="ECO:0000256" key="2">
    <source>
        <dbReference type="ARBA" id="ARBA00010199"/>
    </source>
</evidence>
<feature type="transmembrane region" description="Helical" evidence="8">
    <location>
        <begin position="414"/>
        <end position="435"/>
    </location>
</feature>
<dbReference type="InterPro" id="IPR002528">
    <property type="entry name" value="MATE_fam"/>
</dbReference>
<sequence>MAIKLSEHFNYTKLLKFTIPTIVMMILTTVYGVVDGTFVSNFAGKDSLAAVNIIWPMITMFGSVGIMIGSGGSALISKKLGESKKQLAVKYFSMLIYFEVIVGIILSIIGIFIVKPLAILMGAENNILELGVSYGRILCISLTAFILQNSFQSFLIAAERPKLGLLCSVIAGVINMILDFLLIYVFKLGIKGAAIATGISQCFGGILPLIFFMSKNSTNYRLVITGLQIKPILKACSNGLSGMALAMSVSLVNMLYNFQLLRLIGPGGVISYGIVQYIIFFTYGFLSGYSNGNIPIVSFHYGAQNDDEIKNLFKRGIVIICIASIIFFGLTEALAPIVATIFVGYDEELYKMTVHAIRIYYTFILVGGYNSFTSAFFTGLNNGKIAAIIAVSRTIIFDGGSILVLPLIFGKKCIWITVTFAESISLLIAIALLLLKRKKYHYF</sequence>
<accession>A0A1Y1X1P3</accession>